<name>Q6R4V9_9CAUD</name>
<dbReference type="KEGG" id="vg:5076268"/>
<organism evidence="1 2">
    <name type="scientific">Vibrio phage VP882</name>
    <dbReference type="NCBI Taxonomy" id="2913982"/>
    <lineage>
        <taxon>Viruses</taxon>
        <taxon>Duplodnaviria</taxon>
        <taxon>Heunggongvirae</taxon>
        <taxon>Uroviricota</taxon>
        <taxon>Caudoviricetes</taxon>
        <taxon>Hapunavirus</taxon>
        <taxon>Hapunavirus VP882</taxon>
    </lineage>
</organism>
<dbReference type="Proteomes" id="UP000008090">
    <property type="component" value="Segment"/>
</dbReference>
<sequence>MINVSQRVVVTNSVERIVKVKVQGSVVEVREPAEPRVQVVTVGVQGPVGTVAENVLQRALQAEQSANEAKLAATEAQELAGDTLQGLTALVDGMKQRLDYHTGAISAIEE</sequence>
<protein>
    <submittedName>
        <fullName evidence="1">Uncharacterized protein</fullName>
    </submittedName>
</protein>
<accession>Q6R4V9</accession>
<proteinExistence type="predicted"/>
<dbReference type="RefSeq" id="YP_001039834.1">
    <property type="nucleotide sequence ID" value="NC_009016.1"/>
</dbReference>
<reference evidence="1 2" key="1">
    <citation type="journal article" date="2009" name="Appl. Environ. Microbiol.">
        <title>Characterization of a new plasmid-like prophage in a pandemic Vibrio parahaemolyticus O3:K6 strain.</title>
        <authorList>
            <person name="Lan S.F."/>
            <person name="Huang C.H."/>
            <person name="Chang C.H."/>
            <person name="Liao W.C."/>
            <person name="Lin I.H."/>
            <person name="Jian W.N."/>
            <person name="Wu Y.G."/>
            <person name="Chen S.Y."/>
            <person name="Wong H.C."/>
        </authorList>
    </citation>
    <scope>NUCLEOTIDE SEQUENCE [LARGE SCALE GENOMIC DNA]</scope>
</reference>
<dbReference type="EMBL" id="EF057797">
    <property type="protein sequence ID" value="AAS38497.1"/>
    <property type="molecule type" value="Genomic_DNA"/>
</dbReference>
<evidence type="ECO:0000313" key="1">
    <source>
        <dbReference type="EMBL" id="AAS38497.1"/>
    </source>
</evidence>
<dbReference type="GeneID" id="5076268"/>
<keyword evidence="2" id="KW-1185">Reference proteome</keyword>
<evidence type="ECO:0000313" key="2">
    <source>
        <dbReference type="Proteomes" id="UP000008090"/>
    </source>
</evidence>